<organism evidence="2 3">
    <name type="scientific">Absidia repens</name>
    <dbReference type="NCBI Taxonomy" id="90262"/>
    <lineage>
        <taxon>Eukaryota</taxon>
        <taxon>Fungi</taxon>
        <taxon>Fungi incertae sedis</taxon>
        <taxon>Mucoromycota</taxon>
        <taxon>Mucoromycotina</taxon>
        <taxon>Mucoromycetes</taxon>
        <taxon>Mucorales</taxon>
        <taxon>Cunninghamellaceae</taxon>
        <taxon>Absidia</taxon>
    </lineage>
</organism>
<evidence type="ECO:0000313" key="2">
    <source>
        <dbReference type="EMBL" id="ORZ17899.1"/>
    </source>
</evidence>
<sequence length="103" mass="11368">MDLSWCLSCDRHCVEDSLYCSDACRMKDNQSLFSSSSSLSSPESSPESSSLNAFPRPGTPTSPLLEPFFSSFHHSHDHHRHSIVIPSSSKSSTYSLFAPINDT</sequence>
<feature type="compositionally biased region" description="Low complexity" evidence="1">
    <location>
        <begin position="34"/>
        <end position="51"/>
    </location>
</feature>
<accession>A0A1X2IK54</accession>
<dbReference type="OrthoDB" id="2273729at2759"/>
<comment type="caution">
    <text evidence="2">The sequence shown here is derived from an EMBL/GenBank/DDBJ whole genome shotgun (WGS) entry which is preliminary data.</text>
</comment>
<reference evidence="2 3" key="1">
    <citation type="submission" date="2016-07" db="EMBL/GenBank/DDBJ databases">
        <title>Pervasive Adenine N6-methylation of Active Genes in Fungi.</title>
        <authorList>
            <consortium name="DOE Joint Genome Institute"/>
            <person name="Mondo S.J."/>
            <person name="Dannebaum R.O."/>
            <person name="Kuo R.C."/>
            <person name="Labutti K."/>
            <person name="Haridas S."/>
            <person name="Kuo A."/>
            <person name="Salamov A."/>
            <person name="Ahrendt S.R."/>
            <person name="Lipzen A."/>
            <person name="Sullivan W."/>
            <person name="Andreopoulos W.B."/>
            <person name="Clum A."/>
            <person name="Lindquist E."/>
            <person name="Daum C."/>
            <person name="Ramamoorthy G.K."/>
            <person name="Gryganskyi A."/>
            <person name="Culley D."/>
            <person name="Magnuson J.K."/>
            <person name="James T.Y."/>
            <person name="O'Malley M.A."/>
            <person name="Stajich J.E."/>
            <person name="Spatafora J.W."/>
            <person name="Visel A."/>
            <person name="Grigoriev I.V."/>
        </authorList>
    </citation>
    <scope>NUCLEOTIDE SEQUENCE [LARGE SCALE GENOMIC DNA]</scope>
    <source>
        <strain evidence="2 3">NRRL 1336</strain>
    </source>
</reference>
<keyword evidence="3" id="KW-1185">Reference proteome</keyword>
<dbReference type="AlphaFoldDB" id="A0A1X2IK54"/>
<protein>
    <submittedName>
        <fullName evidence="2">Uncharacterized protein</fullName>
    </submittedName>
</protein>
<feature type="region of interest" description="Disordered" evidence="1">
    <location>
        <begin position="83"/>
        <end position="103"/>
    </location>
</feature>
<dbReference type="EMBL" id="MCGE01000009">
    <property type="protein sequence ID" value="ORZ17899.1"/>
    <property type="molecule type" value="Genomic_DNA"/>
</dbReference>
<feature type="region of interest" description="Disordered" evidence="1">
    <location>
        <begin position="32"/>
        <end position="59"/>
    </location>
</feature>
<feature type="compositionally biased region" description="Low complexity" evidence="1">
    <location>
        <begin position="83"/>
        <end position="95"/>
    </location>
</feature>
<evidence type="ECO:0000313" key="3">
    <source>
        <dbReference type="Proteomes" id="UP000193560"/>
    </source>
</evidence>
<gene>
    <name evidence="2" type="ORF">BCR42DRAFT_412730</name>
</gene>
<dbReference type="Proteomes" id="UP000193560">
    <property type="component" value="Unassembled WGS sequence"/>
</dbReference>
<evidence type="ECO:0000256" key="1">
    <source>
        <dbReference type="SAM" id="MobiDB-lite"/>
    </source>
</evidence>
<dbReference type="Pfam" id="PF12855">
    <property type="entry name" value="Ecl1"/>
    <property type="match status" value="1"/>
</dbReference>
<proteinExistence type="predicted"/>
<name>A0A1X2IK54_9FUNG</name>
<dbReference type="InterPro" id="IPR024368">
    <property type="entry name" value="Ecl1/2/3"/>
</dbReference>